<evidence type="ECO:0000313" key="2">
    <source>
        <dbReference type="Proteomes" id="UP000003571"/>
    </source>
</evidence>
<name>H7EMG7_9SPIR</name>
<dbReference type="OrthoDB" id="1805494at2"/>
<evidence type="ECO:0000313" key="1">
    <source>
        <dbReference type="EMBL" id="EIC01252.1"/>
    </source>
</evidence>
<dbReference type="EMBL" id="AGRW01000051">
    <property type="protein sequence ID" value="EIC01252.1"/>
    <property type="molecule type" value="Genomic_DNA"/>
</dbReference>
<dbReference type="InterPro" id="IPR024508">
    <property type="entry name" value="DUF3226"/>
</dbReference>
<protein>
    <submittedName>
        <fullName evidence="1">Uncharacterized protein</fullName>
    </submittedName>
</protein>
<organism evidence="1 2">
    <name type="scientific">Treponema saccharophilum DSM 2985</name>
    <dbReference type="NCBI Taxonomy" id="907348"/>
    <lineage>
        <taxon>Bacteria</taxon>
        <taxon>Pseudomonadati</taxon>
        <taxon>Spirochaetota</taxon>
        <taxon>Spirochaetia</taxon>
        <taxon>Spirochaetales</taxon>
        <taxon>Treponemataceae</taxon>
        <taxon>Treponema</taxon>
    </lineage>
</organism>
<sequence>MSEAIKSEKLLLVECKDEENLFSVLLKYLQIENVTIRSAGGYLKFAKLYPSVAITTGFSAVKKIGFVRDAETNEAASAFESISNIVKKYTPDILLPNHAGEIARGNIKCGIFIMPNNKNAGMLEDLCLNSVKVSLLYNQTEKYISEAESLLKNEDKTHYNIHKAKLQAYLAGTANIPRNLGEAAMQGLWDFSSSAFQDVNRFLKSLYL</sequence>
<dbReference type="Pfam" id="PF11536">
    <property type="entry name" value="DUF3226"/>
    <property type="match status" value="1"/>
</dbReference>
<reference evidence="1 2" key="1">
    <citation type="submission" date="2011-09" db="EMBL/GenBank/DDBJ databases">
        <title>The draft genome of Treponema saccharophilum DSM 2985.</title>
        <authorList>
            <consortium name="US DOE Joint Genome Institute (JGI-PGF)"/>
            <person name="Lucas S."/>
            <person name="Copeland A."/>
            <person name="Lapidus A."/>
            <person name="Glavina del Rio T."/>
            <person name="Dalin E."/>
            <person name="Tice H."/>
            <person name="Bruce D."/>
            <person name="Goodwin L."/>
            <person name="Pitluck S."/>
            <person name="Peters L."/>
            <person name="Kyrpides N."/>
            <person name="Mavromatis K."/>
            <person name="Ivanova N."/>
            <person name="Markowitz V."/>
            <person name="Cheng J.-F."/>
            <person name="Hugenholtz P."/>
            <person name="Woyke T."/>
            <person name="Wu D."/>
            <person name="Gronow S."/>
            <person name="Wellnitz S."/>
            <person name="Brambilla E."/>
            <person name="Klenk H.-P."/>
            <person name="Eisen J.A."/>
        </authorList>
    </citation>
    <scope>NUCLEOTIDE SEQUENCE [LARGE SCALE GENOMIC DNA]</scope>
    <source>
        <strain evidence="1 2">DSM 2985</strain>
    </source>
</reference>
<dbReference type="Proteomes" id="UP000003571">
    <property type="component" value="Unassembled WGS sequence"/>
</dbReference>
<keyword evidence="2" id="KW-1185">Reference proteome</keyword>
<dbReference type="PATRIC" id="fig|907348.3.peg.2146"/>
<accession>H7EMG7</accession>
<dbReference type="eggNOG" id="ENOG5032QUC">
    <property type="taxonomic scope" value="Bacteria"/>
</dbReference>
<comment type="caution">
    <text evidence="1">The sequence shown here is derived from an EMBL/GenBank/DDBJ whole genome shotgun (WGS) entry which is preliminary data.</text>
</comment>
<proteinExistence type="predicted"/>
<dbReference type="RefSeq" id="WP_002705499.1">
    <property type="nucleotide sequence ID" value="NZ_AGRW01000051.1"/>
</dbReference>
<dbReference type="AlphaFoldDB" id="H7EMG7"/>
<dbReference type="STRING" id="907348.TresaDRAFT_0389"/>
<gene>
    <name evidence="1" type="ORF">TresaDRAFT_0389</name>
</gene>